<organism evidence="1 2">
    <name type="scientific">Zostera marina</name>
    <name type="common">Eelgrass</name>
    <dbReference type="NCBI Taxonomy" id="29655"/>
    <lineage>
        <taxon>Eukaryota</taxon>
        <taxon>Viridiplantae</taxon>
        <taxon>Streptophyta</taxon>
        <taxon>Embryophyta</taxon>
        <taxon>Tracheophyta</taxon>
        <taxon>Spermatophyta</taxon>
        <taxon>Magnoliopsida</taxon>
        <taxon>Liliopsida</taxon>
        <taxon>Zosteraceae</taxon>
        <taxon>Zostera</taxon>
    </lineage>
</organism>
<protein>
    <recommendedName>
        <fullName evidence="3">Retrotransposon gag domain-containing protein</fullName>
    </recommendedName>
</protein>
<name>A0A0K9PPD7_ZOSMR</name>
<gene>
    <name evidence="1" type="ORF">ZOSMA_193G00500</name>
</gene>
<accession>A0A0K9PPD7</accession>
<evidence type="ECO:0008006" key="3">
    <source>
        <dbReference type="Google" id="ProtNLM"/>
    </source>
</evidence>
<reference evidence="2" key="1">
    <citation type="journal article" date="2016" name="Nature">
        <title>The genome of the seagrass Zostera marina reveals angiosperm adaptation to the sea.</title>
        <authorList>
            <person name="Olsen J.L."/>
            <person name="Rouze P."/>
            <person name="Verhelst B."/>
            <person name="Lin Y.-C."/>
            <person name="Bayer T."/>
            <person name="Collen J."/>
            <person name="Dattolo E."/>
            <person name="De Paoli E."/>
            <person name="Dittami S."/>
            <person name="Maumus F."/>
            <person name="Michel G."/>
            <person name="Kersting A."/>
            <person name="Lauritano C."/>
            <person name="Lohaus R."/>
            <person name="Toepel M."/>
            <person name="Tonon T."/>
            <person name="Vanneste K."/>
            <person name="Amirebrahimi M."/>
            <person name="Brakel J."/>
            <person name="Bostroem C."/>
            <person name="Chovatia M."/>
            <person name="Grimwood J."/>
            <person name="Jenkins J.W."/>
            <person name="Jueterbock A."/>
            <person name="Mraz A."/>
            <person name="Stam W.T."/>
            <person name="Tice H."/>
            <person name="Bornberg-Bauer E."/>
            <person name="Green P.J."/>
            <person name="Pearson G.A."/>
            <person name="Procaccini G."/>
            <person name="Duarte C.M."/>
            <person name="Schmutz J."/>
            <person name="Reusch T.B.H."/>
            <person name="Van de Peer Y."/>
        </authorList>
    </citation>
    <scope>NUCLEOTIDE SEQUENCE [LARGE SCALE GENOMIC DNA]</scope>
    <source>
        <strain evidence="2">cv. Finnish</strain>
    </source>
</reference>
<dbReference type="Proteomes" id="UP000036987">
    <property type="component" value="Unassembled WGS sequence"/>
</dbReference>
<sequence length="186" mass="21717">MLLNIKQGPGESLRKYITKFNETLTRVAKPSDGEIIMALSADLRPTRFLLKMTNKPPVSYTEAMERAYKEMDAEETMDQRMKEVLEWETPRFPRNQNKNNMVMSDSSRTNTTATIPDQKEIFRNLKSKGILLPIKPLDSRTLPYRSNGRYCEYHQDQGHTTKECRTLAREIEKYRAQEKLPGTIKR</sequence>
<dbReference type="PANTHER" id="PTHR33223">
    <property type="entry name" value="CCHC-TYPE DOMAIN-CONTAINING PROTEIN"/>
    <property type="match status" value="1"/>
</dbReference>
<dbReference type="EMBL" id="LFYR01000709">
    <property type="protein sequence ID" value="KMZ70819.1"/>
    <property type="molecule type" value="Genomic_DNA"/>
</dbReference>
<keyword evidence="2" id="KW-1185">Reference proteome</keyword>
<dbReference type="AlphaFoldDB" id="A0A0K9PPD7"/>
<proteinExistence type="predicted"/>
<evidence type="ECO:0000313" key="2">
    <source>
        <dbReference type="Proteomes" id="UP000036987"/>
    </source>
</evidence>
<dbReference type="PANTHER" id="PTHR33223:SF10">
    <property type="entry name" value="AMINOTRANSFERASE-LIKE PLANT MOBILE DOMAIN-CONTAINING PROTEIN"/>
    <property type="match status" value="1"/>
</dbReference>
<evidence type="ECO:0000313" key="1">
    <source>
        <dbReference type="EMBL" id="KMZ70819.1"/>
    </source>
</evidence>
<dbReference type="OrthoDB" id="693243at2759"/>
<comment type="caution">
    <text evidence="1">The sequence shown here is derived from an EMBL/GenBank/DDBJ whole genome shotgun (WGS) entry which is preliminary data.</text>
</comment>